<dbReference type="Proteomes" id="UP001396898">
    <property type="component" value="Unassembled WGS sequence"/>
</dbReference>
<keyword evidence="4" id="KW-1185">Reference proteome</keyword>
<accession>A0ABR1R6A2</accession>
<dbReference type="EMBL" id="JAQQWI010000018">
    <property type="protein sequence ID" value="KAK8001296.1"/>
    <property type="molecule type" value="Genomic_DNA"/>
</dbReference>
<reference evidence="3 4" key="1">
    <citation type="submission" date="2023-01" db="EMBL/GenBank/DDBJ databases">
        <title>Analysis of 21 Apiospora genomes using comparative genomics revels a genus with tremendous synthesis potential of carbohydrate active enzymes and secondary metabolites.</title>
        <authorList>
            <person name="Sorensen T."/>
        </authorList>
    </citation>
    <scope>NUCLEOTIDE SEQUENCE [LARGE SCALE GENOMIC DNA]</scope>
    <source>
        <strain evidence="3 4">CBS 20057</strain>
    </source>
</reference>
<evidence type="ECO:0000313" key="3">
    <source>
        <dbReference type="EMBL" id="KAK8001296.1"/>
    </source>
</evidence>
<gene>
    <name evidence="3" type="ORF">PG991_013518</name>
</gene>
<dbReference type="Pfam" id="PF00651">
    <property type="entry name" value="BTB"/>
    <property type="match status" value="1"/>
</dbReference>
<dbReference type="InterPro" id="IPR011333">
    <property type="entry name" value="SKP1/BTB/POZ_sf"/>
</dbReference>
<comment type="caution">
    <text evidence="3">The sequence shown here is derived from an EMBL/GenBank/DDBJ whole genome shotgun (WGS) entry which is preliminary data.</text>
</comment>
<sequence>MPAAKDQSLGDKGNELLRQTKNYSDVKVRCRGCWWNLHRAILSRCAWFENQFDMLGKGNEMEIHLEDFPVTSVRTFLCFIYNKEIRHASLKPKDKKFDYEVHAELYNMGTYFNFPSFKVAVLDMGEEYFDKWIRRQKSDPTMFADAEINDLLSAVGIAYSGSKDDQSALREMYVHFFTECFICVKKDQYFHDALRLVMPFAIDLMKSVNRKAGSKVMSLPTARTPAKPSTTAPSSTDSDTSTDSDSDSESDCEPVVTYKVTATASGTKATASATRVGATASATGPKATAKASGTKTVDR</sequence>
<evidence type="ECO:0000256" key="1">
    <source>
        <dbReference type="SAM" id="MobiDB-lite"/>
    </source>
</evidence>
<feature type="domain" description="BTB" evidence="2">
    <location>
        <begin position="24"/>
        <end position="89"/>
    </location>
</feature>
<name>A0ABR1R6A2_9PEZI</name>
<evidence type="ECO:0000259" key="2">
    <source>
        <dbReference type="PROSITE" id="PS50097"/>
    </source>
</evidence>
<dbReference type="SUPFAM" id="SSF54695">
    <property type="entry name" value="POZ domain"/>
    <property type="match status" value="1"/>
</dbReference>
<dbReference type="CDD" id="cd18186">
    <property type="entry name" value="BTB_POZ_ZBTB_KLHL-like"/>
    <property type="match status" value="1"/>
</dbReference>
<dbReference type="PROSITE" id="PS50097">
    <property type="entry name" value="BTB"/>
    <property type="match status" value="1"/>
</dbReference>
<dbReference type="Gene3D" id="3.30.710.10">
    <property type="entry name" value="Potassium Channel Kv1.1, Chain A"/>
    <property type="match status" value="1"/>
</dbReference>
<feature type="compositionally biased region" description="Low complexity" evidence="1">
    <location>
        <begin position="261"/>
        <end position="274"/>
    </location>
</feature>
<evidence type="ECO:0000313" key="4">
    <source>
        <dbReference type="Proteomes" id="UP001396898"/>
    </source>
</evidence>
<feature type="region of interest" description="Disordered" evidence="1">
    <location>
        <begin position="215"/>
        <end position="299"/>
    </location>
</feature>
<feature type="compositionally biased region" description="Low complexity" evidence="1">
    <location>
        <begin position="220"/>
        <end position="239"/>
    </location>
</feature>
<organism evidence="3 4">
    <name type="scientific">Apiospora marii</name>
    <dbReference type="NCBI Taxonomy" id="335849"/>
    <lineage>
        <taxon>Eukaryota</taxon>
        <taxon>Fungi</taxon>
        <taxon>Dikarya</taxon>
        <taxon>Ascomycota</taxon>
        <taxon>Pezizomycotina</taxon>
        <taxon>Sordariomycetes</taxon>
        <taxon>Xylariomycetidae</taxon>
        <taxon>Amphisphaeriales</taxon>
        <taxon>Apiosporaceae</taxon>
        <taxon>Apiospora</taxon>
    </lineage>
</organism>
<proteinExistence type="predicted"/>
<feature type="compositionally biased region" description="Acidic residues" evidence="1">
    <location>
        <begin position="240"/>
        <end position="252"/>
    </location>
</feature>
<dbReference type="InterPro" id="IPR000210">
    <property type="entry name" value="BTB/POZ_dom"/>
</dbReference>
<dbReference type="PANTHER" id="PTHR47843:SF5">
    <property type="entry name" value="BTB_POZ DOMAIN PROTEIN"/>
    <property type="match status" value="1"/>
</dbReference>
<protein>
    <recommendedName>
        <fullName evidence="2">BTB domain-containing protein</fullName>
    </recommendedName>
</protein>
<dbReference type="PANTHER" id="PTHR47843">
    <property type="entry name" value="BTB DOMAIN-CONTAINING PROTEIN-RELATED"/>
    <property type="match status" value="1"/>
</dbReference>